<dbReference type="InterPro" id="IPR036760">
    <property type="entry name" value="SspB-like_sf"/>
</dbReference>
<organism evidence="2 3">
    <name type="scientific">Sulfurirhabdus autotrophica</name>
    <dbReference type="NCBI Taxonomy" id="1706046"/>
    <lineage>
        <taxon>Bacteria</taxon>
        <taxon>Pseudomonadati</taxon>
        <taxon>Pseudomonadota</taxon>
        <taxon>Betaproteobacteria</taxon>
        <taxon>Nitrosomonadales</taxon>
        <taxon>Sulfuricellaceae</taxon>
        <taxon>Sulfurirhabdus</taxon>
    </lineage>
</organism>
<dbReference type="Pfam" id="PF04386">
    <property type="entry name" value="SspB"/>
    <property type="match status" value="1"/>
</dbReference>
<dbReference type="InterPro" id="IPR007481">
    <property type="entry name" value="SspB"/>
</dbReference>
<dbReference type="SUPFAM" id="SSF101738">
    <property type="entry name" value="SspB-like"/>
    <property type="match status" value="1"/>
</dbReference>
<feature type="region of interest" description="Disordered" evidence="1">
    <location>
        <begin position="124"/>
        <end position="146"/>
    </location>
</feature>
<dbReference type="GO" id="GO:0005829">
    <property type="term" value="C:cytosol"/>
    <property type="evidence" value="ECO:0007669"/>
    <property type="project" value="TreeGrafter"/>
</dbReference>
<dbReference type="EMBL" id="SMCO01000014">
    <property type="protein sequence ID" value="TCV83732.1"/>
    <property type="molecule type" value="Genomic_DNA"/>
</dbReference>
<dbReference type="Proteomes" id="UP000295367">
    <property type="component" value="Unassembled WGS sequence"/>
</dbReference>
<evidence type="ECO:0000313" key="2">
    <source>
        <dbReference type="EMBL" id="TCV83732.1"/>
    </source>
</evidence>
<reference evidence="2 3" key="1">
    <citation type="submission" date="2019-03" db="EMBL/GenBank/DDBJ databases">
        <title>Genomic Encyclopedia of Type Strains, Phase IV (KMG-IV): sequencing the most valuable type-strain genomes for metagenomic binning, comparative biology and taxonomic classification.</title>
        <authorList>
            <person name="Goeker M."/>
        </authorList>
    </citation>
    <scope>NUCLEOTIDE SEQUENCE [LARGE SCALE GENOMIC DNA]</scope>
    <source>
        <strain evidence="2 3">DSM 100309</strain>
    </source>
</reference>
<dbReference type="PIRSF" id="PIRSF005276">
    <property type="entry name" value="SspB"/>
    <property type="match status" value="1"/>
</dbReference>
<sequence>MADISTKPYIIRAIYEWCSDSGLTPYLAVAVDSQTRVPMEFVKDGEIVLNLSLSATNNLTMGNDAIQFSARFSGASRELYVPVKAVIGIFSRENGQGMFFPKEPEGVKEIVGVVADVDAQQKPASKVEDKLPQKPVVKKSHLKLIK</sequence>
<evidence type="ECO:0000313" key="3">
    <source>
        <dbReference type="Proteomes" id="UP000295367"/>
    </source>
</evidence>
<proteinExistence type="predicted"/>
<comment type="caution">
    <text evidence="2">The sequence shown here is derived from an EMBL/GenBank/DDBJ whole genome shotgun (WGS) entry which is preliminary data.</text>
</comment>
<gene>
    <name evidence="2" type="ORF">EDC63_11436</name>
</gene>
<dbReference type="OrthoDB" id="9797358at2"/>
<name>A0A4R3XXE3_9PROT</name>
<keyword evidence="3" id="KW-1185">Reference proteome</keyword>
<dbReference type="Gene3D" id="2.30.30.220">
    <property type="entry name" value="SspB-like"/>
    <property type="match status" value="1"/>
</dbReference>
<protein>
    <submittedName>
        <fullName evidence="2">Stringent starvation protein B</fullName>
    </submittedName>
</protein>
<evidence type="ECO:0000256" key="1">
    <source>
        <dbReference type="SAM" id="MobiDB-lite"/>
    </source>
</evidence>
<dbReference type="GO" id="GO:0005840">
    <property type="term" value="C:ribosome"/>
    <property type="evidence" value="ECO:0007669"/>
    <property type="project" value="TreeGrafter"/>
</dbReference>
<dbReference type="NCBIfam" id="NF008769">
    <property type="entry name" value="PRK11798.2-5"/>
    <property type="match status" value="1"/>
</dbReference>
<dbReference type="PANTHER" id="PTHR37486">
    <property type="entry name" value="STRINGENT STARVATION PROTEIN B"/>
    <property type="match status" value="1"/>
</dbReference>
<accession>A0A4R3XXE3</accession>
<feature type="compositionally biased region" description="Basic residues" evidence="1">
    <location>
        <begin position="136"/>
        <end position="146"/>
    </location>
</feature>
<dbReference type="AlphaFoldDB" id="A0A4R3XXE3"/>
<dbReference type="RefSeq" id="WP_124946296.1">
    <property type="nucleotide sequence ID" value="NZ_BHVT01000033.1"/>
</dbReference>
<dbReference type="PANTHER" id="PTHR37486:SF1">
    <property type="entry name" value="STRINGENT STARVATION PROTEIN B"/>
    <property type="match status" value="1"/>
</dbReference>
<dbReference type="GO" id="GO:0045732">
    <property type="term" value="P:positive regulation of protein catabolic process"/>
    <property type="evidence" value="ECO:0007669"/>
    <property type="project" value="TreeGrafter"/>
</dbReference>